<feature type="repeat" description="RCC1" evidence="2">
    <location>
        <begin position="1041"/>
        <end position="1108"/>
    </location>
</feature>
<dbReference type="InterPro" id="IPR009091">
    <property type="entry name" value="RCC1/BLIP-II"/>
</dbReference>
<evidence type="ECO:0000313" key="5">
    <source>
        <dbReference type="Proteomes" id="UP000594262"/>
    </source>
</evidence>
<evidence type="ECO:0000256" key="1">
    <source>
        <dbReference type="ARBA" id="ARBA00022737"/>
    </source>
</evidence>
<dbReference type="InterPro" id="IPR036322">
    <property type="entry name" value="WD40_repeat_dom_sf"/>
</dbReference>
<protein>
    <recommendedName>
        <fullName evidence="3">RCC1-like domain-containing protein</fullName>
    </recommendedName>
</protein>
<feature type="repeat" description="RCC1" evidence="2">
    <location>
        <begin position="829"/>
        <end position="885"/>
    </location>
</feature>
<dbReference type="PRINTS" id="PR00633">
    <property type="entry name" value="RCCNDNSATION"/>
</dbReference>
<dbReference type="PROSITE" id="PS00626">
    <property type="entry name" value="RCC1_2"/>
    <property type="match status" value="1"/>
</dbReference>
<dbReference type="EnsemblMetazoa" id="CLYHEMT009435.1">
    <property type="protein sequence ID" value="CLYHEMP009435.1"/>
    <property type="gene ID" value="CLYHEMG009435"/>
</dbReference>
<dbReference type="InterPro" id="IPR051625">
    <property type="entry name" value="Signaling_Regulatory_Domain"/>
</dbReference>
<dbReference type="InterPro" id="IPR000408">
    <property type="entry name" value="Reg_chr_condens"/>
</dbReference>
<evidence type="ECO:0000256" key="2">
    <source>
        <dbReference type="PROSITE-ProRule" id="PRU00235"/>
    </source>
</evidence>
<dbReference type="EnsemblMetazoa" id="CLYHEMT009435.2">
    <property type="protein sequence ID" value="CLYHEMP009435.2"/>
    <property type="gene ID" value="CLYHEMG009435"/>
</dbReference>
<dbReference type="PROSITE" id="PS50012">
    <property type="entry name" value="RCC1_3"/>
    <property type="match status" value="7"/>
</dbReference>
<evidence type="ECO:0000313" key="4">
    <source>
        <dbReference type="EnsemblMetazoa" id="CLYHEMP009435.2"/>
    </source>
</evidence>
<dbReference type="InterPro" id="IPR058923">
    <property type="entry name" value="RCC1-like_dom"/>
</dbReference>
<proteinExistence type="predicted"/>
<sequence length="1621" mass="182895">MSITPIPLSSLKRGQTKSQVNSFQYHLYECAHLLSVKNGRPDSIKHLPAGIDVLKSSFYEGSGRSLIALVCSNGHLLFYLREGQATKPIVKQLNWFQNPGKQITSLCIDPIRGSWIVCACADSSVYLVPALTQMKDSIKDISLSLPASTTDISRVQYAKPLKGKGKPTCVIWWHTIDDQNVGIVGTKAGELVFLDLSQRIELCRTVLKEKIVDLELLQDIHERTTHLFVRTDKNWTLQLLLEQPSQTTNFSSSLTQGYDMGYDMLTECSMESILTTERKDSKDDHIPIQNRVEVLPQDFQYSAQPVKDNIWITKLDSKFSAVEIFSDIKRVPEFVYHVPSSTKEIVLCTNLMFAVFEKEEKLTMSLLSRQLSSTSFGRQGLKKPDPSMRADLQTFQLGENQTLINCFKSKFASSASWENLFPHNVGYDDVSELNSFFVVTNNGIFECRPRISPEHYFCELAIKNEIDVAERLGITLDLNVPLLCEYIGDKVIQGKDIPAAMKFYHLSKCSVIKRATNIVEFGSVTDALIYIKQVLKKQQTSLASKEKKSLADMAIACYVEQVLECQQGGSFSKNLAESFRSFLCDNFDYDEKKAMQLLVEYGMINNLFEVGKARGKIEEALALMASRGFFQLSTSIQNKLLDCGYAEKVCKACNGLFVKFMAPEDAVKFLLAQPDVSKPFIKKLKALLPKLNETSLLLVARVFDPSRQFIKPYLEKSDAFKRQRTGSRSSLVSMQSSSVQTEEDPYTATASDIIAMFLTTMIYLNSRRTWKKFPDMRVISKSLSGQFSWTGSFGRRSESLGSNEIVFSEIAQKKIDCGRYHSAFVTAEKELYTWGHASFGRLGHGDLMDENATSQPMRVESLHMHGIQVMSVSCGAMHTVALCQEGVFAWGHNRYGQLGVGDKRKRSRPVLLSDISSKYINSVVCGHYHTLAITIDHKLYAWGWGIHGQLGLTSNENQVNPQLVSFFKDERIVQAAAGYAHSAVLTSRGMVYTFGAGLYGQLGIGTNKKETLPQLVDTLLDDSIYLIACGCFETLAVSEEQTIFCWGRNYHQYHICGKASNARYGRQMASNTTDISHRYYPEDLPFKLQQPITQLICGNWHYMALTSNGLVYTWGCNDCGQLGHYNKIDQPAPRLVKALSRRCVSHIAAGSEFSLVIDADEQVLAWGCADGGLIGIENEGTASSNPVARRSAYSVLAPTLVPGLPMHFDQVSIGSGHSMSREYVFDQHYDLPDLSAIGQDQPPYSVEAVLLSLYKLSGLYSRDEITQYALQLKHWFVLSFCYELNEQWDLAFTYRMRSVKEYLETKDTEPNTFRLSEKCLVVVANLFKKFEDFLTETFQENTSLVHMIKCMVEIFKFWTDNNFLVGKLEDLMRKHMEALCSLFVLSIFGFLGDIKSCNSNILRFALYHASIEHPINKQFTKDFYHDLLHNVTTQIDTGSNWYDFLSFGTVTLDKNVENENFETLRPLGGSNLSKDDMIKEIIEHKRKTTNIKPCITLSNAIATTLADASTAQKVNIYNPTEMKETSSQTGSDSVVFSCNHNLPRYYMLETVVPEFLSRMGELPQPLSRTGEVLSKYYEQTDIKIPMACPYCVYNNLRTEQLQIIRESGLEMTNLKSSVWEI</sequence>
<keyword evidence="1" id="KW-0677">Repeat</keyword>
<feature type="domain" description="RCC1-like" evidence="3">
    <location>
        <begin position="968"/>
        <end position="1219"/>
    </location>
</feature>
<evidence type="ECO:0000259" key="3">
    <source>
        <dbReference type="Pfam" id="PF25390"/>
    </source>
</evidence>
<dbReference type="Gene3D" id="2.130.10.30">
    <property type="entry name" value="Regulator of chromosome condensation 1/beta-lactamase-inhibitor protein II"/>
    <property type="match status" value="2"/>
</dbReference>
<dbReference type="Pfam" id="PF25390">
    <property type="entry name" value="WD40_RLD"/>
    <property type="match status" value="1"/>
</dbReference>
<name>A0A7M5VDN3_9CNID</name>
<dbReference type="RefSeq" id="XP_066922602.1">
    <property type="nucleotide sequence ID" value="XM_067066501.1"/>
</dbReference>
<dbReference type="OrthoDB" id="16281at2759"/>
<dbReference type="GeneID" id="136809923"/>
<feature type="repeat" description="RCC1" evidence="2">
    <location>
        <begin position="937"/>
        <end position="988"/>
    </location>
</feature>
<dbReference type="PANTHER" id="PTHR22872">
    <property type="entry name" value="BTK-BINDING PROTEIN-RELATED"/>
    <property type="match status" value="1"/>
</dbReference>
<keyword evidence="5" id="KW-1185">Reference proteome</keyword>
<organism evidence="4 5">
    <name type="scientific">Clytia hemisphaerica</name>
    <dbReference type="NCBI Taxonomy" id="252671"/>
    <lineage>
        <taxon>Eukaryota</taxon>
        <taxon>Metazoa</taxon>
        <taxon>Cnidaria</taxon>
        <taxon>Hydrozoa</taxon>
        <taxon>Hydroidolina</taxon>
        <taxon>Leptothecata</taxon>
        <taxon>Obeliida</taxon>
        <taxon>Clytiidae</taxon>
        <taxon>Clytia</taxon>
    </lineage>
</organism>
<dbReference type="SUPFAM" id="SSF50978">
    <property type="entry name" value="WD40 repeat-like"/>
    <property type="match status" value="1"/>
</dbReference>
<dbReference type="Proteomes" id="UP000594262">
    <property type="component" value="Unplaced"/>
</dbReference>
<accession>A0A7M5VDN3</accession>
<dbReference type="Pfam" id="PF00415">
    <property type="entry name" value="RCC1"/>
    <property type="match status" value="2"/>
</dbReference>
<feature type="repeat" description="RCC1" evidence="2">
    <location>
        <begin position="989"/>
        <end position="1040"/>
    </location>
</feature>
<reference evidence="4" key="1">
    <citation type="submission" date="2021-01" db="UniProtKB">
        <authorList>
            <consortium name="EnsemblMetazoa"/>
        </authorList>
    </citation>
    <scope>IDENTIFICATION</scope>
</reference>
<feature type="repeat" description="RCC1" evidence="2">
    <location>
        <begin position="1161"/>
        <end position="1224"/>
    </location>
</feature>
<feature type="repeat" description="RCC1" evidence="2">
    <location>
        <begin position="885"/>
        <end position="936"/>
    </location>
</feature>
<dbReference type="RefSeq" id="XP_066922596.1">
    <property type="nucleotide sequence ID" value="XM_067066495.1"/>
</dbReference>
<dbReference type="SUPFAM" id="SSF50985">
    <property type="entry name" value="RCC1/BLIP-II"/>
    <property type="match status" value="2"/>
</dbReference>
<feature type="repeat" description="RCC1" evidence="2">
    <location>
        <begin position="1109"/>
        <end position="1160"/>
    </location>
</feature>